<evidence type="ECO:0000313" key="2">
    <source>
        <dbReference type="Proteomes" id="UP000054928"/>
    </source>
</evidence>
<dbReference type="Proteomes" id="UP000054928">
    <property type="component" value="Unassembled WGS sequence"/>
</dbReference>
<dbReference type="RefSeq" id="XP_036263260.1">
    <property type="nucleotide sequence ID" value="XM_036407568.1"/>
</dbReference>
<accession>A0A0P1APD4</accession>
<name>A0A0P1APD4_PLAHL</name>
<proteinExistence type="predicted"/>
<keyword evidence="2" id="KW-1185">Reference proteome</keyword>
<protein>
    <submittedName>
        <fullName evidence="1">Uncharacterized protein</fullName>
    </submittedName>
</protein>
<evidence type="ECO:0000313" key="1">
    <source>
        <dbReference type="EMBL" id="CEG43271.1"/>
    </source>
</evidence>
<dbReference type="AlphaFoldDB" id="A0A0P1APD4"/>
<reference evidence="2" key="1">
    <citation type="submission" date="2014-09" db="EMBL/GenBank/DDBJ databases">
        <authorList>
            <person name="Sharma Rahul"/>
            <person name="Thines Marco"/>
        </authorList>
    </citation>
    <scope>NUCLEOTIDE SEQUENCE [LARGE SCALE GENOMIC DNA]</scope>
</reference>
<dbReference type="GeneID" id="59052672"/>
<dbReference type="EMBL" id="CCYD01000653">
    <property type="protein sequence ID" value="CEG43271.1"/>
    <property type="molecule type" value="Genomic_DNA"/>
</dbReference>
<organism evidence="1 2">
    <name type="scientific">Plasmopara halstedii</name>
    <name type="common">Downy mildew of sunflower</name>
    <dbReference type="NCBI Taxonomy" id="4781"/>
    <lineage>
        <taxon>Eukaryota</taxon>
        <taxon>Sar</taxon>
        <taxon>Stramenopiles</taxon>
        <taxon>Oomycota</taxon>
        <taxon>Peronosporomycetes</taxon>
        <taxon>Peronosporales</taxon>
        <taxon>Peronosporaceae</taxon>
        <taxon>Plasmopara</taxon>
    </lineage>
</organism>
<sequence length="60" mass="6693">MCRKCTQHPDKQACCMYCQEEGGAFQFFKATTIISFISLKQPLAKIIIEITVIPPSATIV</sequence>